<dbReference type="Proteomes" id="UP000682811">
    <property type="component" value="Unassembled WGS sequence"/>
</dbReference>
<comment type="caution">
    <text evidence="1">The sequence shown here is derived from an EMBL/GenBank/DDBJ whole genome shotgun (WGS) entry which is preliminary data.</text>
</comment>
<sequence length="74" mass="8397">MKDEIHTSAIKQVDPVQVDCGFSSICHPPAASAYLSSIEFRIYGPPAIFPYFHFENVQSTKVNYRNKCILFSLK</sequence>
<organism evidence="1 2">
    <name type="scientific">Paenibacillus azoreducens</name>
    <dbReference type="NCBI Taxonomy" id="116718"/>
    <lineage>
        <taxon>Bacteria</taxon>
        <taxon>Bacillati</taxon>
        <taxon>Bacillota</taxon>
        <taxon>Bacilli</taxon>
        <taxon>Bacillales</taxon>
        <taxon>Paenibacillaceae</taxon>
        <taxon>Paenibacillus</taxon>
    </lineage>
</organism>
<evidence type="ECO:0000313" key="1">
    <source>
        <dbReference type="EMBL" id="GIO46788.1"/>
    </source>
</evidence>
<dbReference type="EMBL" id="BORT01000005">
    <property type="protein sequence ID" value="GIO46788.1"/>
    <property type="molecule type" value="Genomic_DNA"/>
</dbReference>
<dbReference type="AlphaFoldDB" id="A0A919YCQ5"/>
<gene>
    <name evidence="1" type="ORF">J34TS1_15530</name>
</gene>
<proteinExistence type="predicted"/>
<reference evidence="1 2" key="1">
    <citation type="submission" date="2021-03" db="EMBL/GenBank/DDBJ databases">
        <title>Antimicrobial resistance genes in bacteria isolated from Japanese honey, and their potential for conferring macrolide and lincosamide resistance in the American foulbrood pathogen Paenibacillus larvae.</title>
        <authorList>
            <person name="Okamoto M."/>
            <person name="Kumagai M."/>
            <person name="Kanamori H."/>
            <person name="Takamatsu D."/>
        </authorList>
    </citation>
    <scope>NUCLEOTIDE SEQUENCE [LARGE SCALE GENOMIC DNA]</scope>
    <source>
        <strain evidence="1 2">J34TS1</strain>
    </source>
</reference>
<evidence type="ECO:0000313" key="2">
    <source>
        <dbReference type="Proteomes" id="UP000682811"/>
    </source>
</evidence>
<accession>A0A919YCQ5</accession>
<name>A0A919YCQ5_9BACL</name>
<keyword evidence="2" id="KW-1185">Reference proteome</keyword>
<protein>
    <submittedName>
        <fullName evidence="1">Uncharacterized protein</fullName>
    </submittedName>
</protein>